<keyword evidence="4" id="KW-0808">Transferase</keyword>
<dbReference type="GO" id="GO:0016740">
    <property type="term" value="F:transferase activity"/>
    <property type="evidence" value="ECO:0007669"/>
    <property type="project" value="UniProtKB-KW"/>
</dbReference>
<dbReference type="Proteomes" id="UP001600039">
    <property type="component" value="Unassembled WGS sequence"/>
</dbReference>
<accession>A0ABW6HLX2</accession>
<dbReference type="PANTHER" id="PTHR30576:SF20">
    <property type="entry name" value="QUINOVOSAMINEPHOSPHOTRANSFERAE-RELATED"/>
    <property type="match status" value="1"/>
</dbReference>
<evidence type="ECO:0000256" key="1">
    <source>
        <dbReference type="ARBA" id="ARBA00006464"/>
    </source>
</evidence>
<keyword evidence="5" id="KW-1185">Reference proteome</keyword>
<evidence type="ECO:0000256" key="2">
    <source>
        <dbReference type="SAM" id="Phobius"/>
    </source>
</evidence>
<feature type="domain" description="Bacterial sugar transferase" evidence="3">
    <location>
        <begin position="3"/>
        <end position="187"/>
    </location>
</feature>
<comment type="caution">
    <text evidence="4">The sequence shown here is derived from an EMBL/GenBank/DDBJ whole genome shotgun (WGS) entry which is preliminary data.</text>
</comment>
<dbReference type="Pfam" id="PF02397">
    <property type="entry name" value="Bac_transf"/>
    <property type="match status" value="1"/>
</dbReference>
<keyword evidence="2" id="KW-0472">Membrane</keyword>
<proteinExistence type="inferred from homology"/>
<comment type="similarity">
    <text evidence="1">Belongs to the bacterial sugar transferase family.</text>
</comment>
<protein>
    <submittedName>
        <fullName evidence="4">Sugar transferase</fullName>
        <ecNumber evidence="4">2.7.8.-</ecNumber>
    </submittedName>
</protein>
<gene>
    <name evidence="4" type="ORF">ACFX5D_08490</name>
</gene>
<dbReference type="PANTHER" id="PTHR30576">
    <property type="entry name" value="COLANIC BIOSYNTHESIS UDP-GLUCOSE LIPID CARRIER TRANSFERASE"/>
    <property type="match status" value="1"/>
</dbReference>
<sequence length="188" mass="21954">MVKRFFDIIFSLFILLFFFWVVLVSWLLAVIDTRTNGIFLQARIGQFGIPFKIYKLRTIQVSSSSGDARISKIGKFLRGYKLDELPQLFNILIGEMSVVGPRPDLPGYYDLLEGENRKILELKPGLTSEAALKYNNEAQLLEKQVVPLLYNNKTIFPDKVQLNLDYYCHRSFWGDIRIILKTIWFIFF</sequence>
<evidence type="ECO:0000313" key="4">
    <source>
        <dbReference type="EMBL" id="MFE3847998.1"/>
    </source>
</evidence>
<dbReference type="InterPro" id="IPR003362">
    <property type="entry name" value="Bact_transf"/>
</dbReference>
<reference evidence="4 5" key="1">
    <citation type="submission" date="2024-06" db="EMBL/GenBank/DDBJ databases">
        <title>Flavobacterium spp. isolated from glacier.</title>
        <authorList>
            <person name="Han D."/>
        </authorList>
    </citation>
    <scope>NUCLEOTIDE SEQUENCE [LARGE SCALE GENOMIC DNA]</scope>
    <source>
        <strain evidence="4 5">LB3P45</strain>
    </source>
</reference>
<name>A0ABW6HLX2_9FLAO</name>
<dbReference type="EMBL" id="JBHZQA010000004">
    <property type="protein sequence ID" value="MFE3847998.1"/>
    <property type="molecule type" value="Genomic_DNA"/>
</dbReference>
<feature type="transmembrane region" description="Helical" evidence="2">
    <location>
        <begin position="12"/>
        <end position="31"/>
    </location>
</feature>
<dbReference type="EC" id="2.7.8.-" evidence="4"/>
<keyword evidence="2" id="KW-1133">Transmembrane helix</keyword>
<organism evidence="4 5">
    <name type="scientific">Flavobacterium fructosi</name>
    <dbReference type="NCBI Taxonomy" id="3230416"/>
    <lineage>
        <taxon>Bacteria</taxon>
        <taxon>Pseudomonadati</taxon>
        <taxon>Bacteroidota</taxon>
        <taxon>Flavobacteriia</taxon>
        <taxon>Flavobacteriales</taxon>
        <taxon>Flavobacteriaceae</taxon>
        <taxon>Flavobacterium</taxon>
    </lineage>
</organism>
<evidence type="ECO:0000259" key="3">
    <source>
        <dbReference type="Pfam" id="PF02397"/>
    </source>
</evidence>
<dbReference type="RefSeq" id="WP_379857799.1">
    <property type="nucleotide sequence ID" value="NZ_JBHZQA010000004.1"/>
</dbReference>
<keyword evidence="2" id="KW-0812">Transmembrane</keyword>
<evidence type="ECO:0000313" key="5">
    <source>
        <dbReference type="Proteomes" id="UP001600039"/>
    </source>
</evidence>